<evidence type="ECO:0000313" key="3">
    <source>
        <dbReference type="EMBL" id="KFI26484.1"/>
    </source>
</evidence>
<dbReference type="Proteomes" id="UP000028824">
    <property type="component" value="Unassembled WGS sequence"/>
</dbReference>
<dbReference type="eggNOG" id="COG4233">
    <property type="taxonomic scope" value="Bacteria"/>
</dbReference>
<sequence length="286" mass="29738">MVSGFGAGQAQISTPPDAGAPLPPGLVSAEIAPGWQDANGRRTAALKLVLDPGWKTYWRVPGEAGVPPSLDFSESENLKNIEVIWPVPQAFDQNGMRSVGYLGGMVLPLRITPADPTRPVVLHLGLGIGICHDICVPADLVLSRTLDGPGAADATISQALDAVPHRVDSAIAHCRIEPIADGMRVTARIVLPGAGRKTGAGLAPSSGSAPPDTARETATLFELRSQPMWTSDPVETRDGAVLEASADFVPATPKPFDLDPGDLRITVLGPGPEPSRAIEIDGCPAP</sequence>
<dbReference type="Pfam" id="PF11412">
    <property type="entry name" value="DsbD_N"/>
    <property type="match status" value="1"/>
</dbReference>
<proteinExistence type="predicted"/>
<accession>A0A086XWT4</accession>
<reference evidence="3 4" key="1">
    <citation type="submission" date="2014-03" db="EMBL/GenBank/DDBJ databases">
        <title>Genome of Paenirhodobacter enshiensis DW2-9.</title>
        <authorList>
            <person name="Wang D."/>
            <person name="Wang G."/>
        </authorList>
    </citation>
    <scope>NUCLEOTIDE SEQUENCE [LARGE SCALE GENOMIC DNA]</scope>
    <source>
        <strain evidence="3 4">DW2-9</strain>
    </source>
</reference>
<protein>
    <recommendedName>
        <fullName evidence="2">Thiol:disulfide interchange protein DsbD N-terminal domain-containing protein</fullName>
    </recommendedName>
</protein>
<gene>
    <name evidence="3" type="ORF">CG50_01780</name>
</gene>
<evidence type="ECO:0000259" key="2">
    <source>
        <dbReference type="Pfam" id="PF11412"/>
    </source>
</evidence>
<name>A0A086XWT4_9RHOB</name>
<feature type="region of interest" description="Disordered" evidence="1">
    <location>
        <begin position="1"/>
        <end position="25"/>
    </location>
</feature>
<evidence type="ECO:0000313" key="4">
    <source>
        <dbReference type="Proteomes" id="UP000028824"/>
    </source>
</evidence>
<organism evidence="3 4">
    <name type="scientific">Paenirhodobacter enshiensis</name>
    <dbReference type="NCBI Taxonomy" id="1105367"/>
    <lineage>
        <taxon>Bacteria</taxon>
        <taxon>Pseudomonadati</taxon>
        <taxon>Pseudomonadota</taxon>
        <taxon>Alphaproteobacteria</taxon>
        <taxon>Rhodobacterales</taxon>
        <taxon>Rhodobacter group</taxon>
        <taxon>Paenirhodobacter</taxon>
    </lineage>
</organism>
<dbReference type="EMBL" id="JFZB01000014">
    <property type="protein sequence ID" value="KFI26484.1"/>
    <property type="molecule type" value="Genomic_DNA"/>
</dbReference>
<comment type="caution">
    <text evidence="3">The sequence shown here is derived from an EMBL/GenBank/DDBJ whole genome shotgun (WGS) entry which is preliminary data.</text>
</comment>
<keyword evidence="4" id="KW-1185">Reference proteome</keyword>
<dbReference type="STRING" id="1105367.CG50_01780"/>
<feature type="domain" description="Thiol:disulfide interchange protein DsbD N-terminal" evidence="2">
    <location>
        <begin position="38"/>
        <end position="139"/>
    </location>
</feature>
<dbReference type="InterPro" id="IPR028250">
    <property type="entry name" value="DsbDN"/>
</dbReference>
<dbReference type="AlphaFoldDB" id="A0A086XWT4"/>
<evidence type="ECO:0000256" key="1">
    <source>
        <dbReference type="SAM" id="MobiDB-lite"/>
    </source>
</evidence>